<dbReference type="SMR" id="F0JJM3"/>
<dbReference type="SUPFAM" id="SSF158472">
    <property type="entry name" value="HAMP domain-like"/>
    <property type="match status" value="1"/>
</dbReference>
<dbReference type="Gene3D" id="6.10.340.10">
    <property type="match status" value="1"/>
</dbReference>
<dbReference type="HOGENOM" id="CLU_020306_1_0_7"/>
<dbReference type="GO" id="GO:0016020">
    <property type="term" value="C:membrane"/>
    <property type="evidence" value="ECO:0007669"/>
    <property type="project" value="InterPro"/>
</dbReference>
<dbReference type="PANTHER" id="PTHR43156:SF2">
    <property type="entry name" value="STAGE II SPORULATION PROTEIN E"/>
    <property type="match status" value="1"/>
</dbReference>
<feature type="transmembrane region" description="Helical" evidence="2">
    <location>
        <begin position="331"/>
        <end position="354"/>
    </location>
</feature>
<evidence type="ECO:0000259" key="3">
    <source>
        <dbReference type="PROSITE" id="PS50885"/>
    </source>
</evidence>
<dbReference type="InterPro" id="IPR052016">
    <property type="entry name" value="Bact_Sigma-Reg"/>
</dbReference>
<dbReference type="GO" id="GO:0007165">
    <property type="term" value="P:signal transduction"/>
    <property type="evidence" value="ECO:0007669"/>
    <property type="project" value="InterPro"/>
</dbReference>
<dbReference type="AlphaFoldDB" id="F0JJM3"/>
<feature type="transmembrane region" description="Helical" evidence="2">
    <location>
        <begin position="375"/>
        <end position="393"/>
    </location>
</feature>
<evidence type="ECO:0000256" key="1">
    <source>
        <dbReference type="ARBA" id="ARBA00022801"/>
    </source>
</evidence>
<dbReference type="CDD" id="cd06225">
    <property type="entry name" value="HAMP"/>
    <property type="match status" value="1"/>
</dbReference>
<dbReference type="EMBL" id="CP003220">
    <property type="protein sequence ID" value="EGB16122.1"/>
    <property type="molecule type" value="Genomic_DNA"/>
</dbReference>
<dbReference type="InterPro" id="IPR036457">
    <property type="entry name" value="PPM-type-like_dom_sf"/>
</dbReference>
<name>F0JJM3_9BACT</name>
<dbReference type="RefSeq" id="WP_014323546.1">
    <property type="nucleotide sequence ID" value="NC_016803.1"/>
</dbReference>
<gene>
    <name evidence="4" type="ORF">DND132_2919</name>
</gene>
<dbReference type="Proteomes" id="UP000007845">
    <property type="component" value="Chromosome"/>
</dbReference>
<accession>F0JJM3</accession>
<sequence>MKFKWKLLLVLLAVALVPLLVMRVVIQDADEESARVLAERFGLGVSVGRDADDDLSMPLEDILVARTESELLSVARRSARTAGDRFRLLAQVQREQLRLLAGDAPQDTPPERTGAGSGYWAWTGDGKRSRLEVDLSSLTTLSPEGGVPAAPDGFLGTALPALEFGKRSLPRLVLWQWARSTDGTVCLYPGLPGNGGALVREFAAVGREAVGTPVTVLASPATHQLMLLSTLRGRTLSSPTVTVAAAMDDLFDSADAVGLPAGIQWFFVQADGEVVRLLASRTPGDDPGSLYWASGDPLPDLGPDRGGPLRAGLRDGGHGSFRRGEGDADHLWIFAGLGVRGLGVVLRLSVSSLLGQSLQAERFVGETIRVRHRTMMLVIAGLGLLTLLAALALSSTMTRRMERLAEAFRQVAAGDFSVRVRVRGRDELAQLGATFDEMVPALDEQVRMKRDMAVARGIQQCLMPEDAPSAPGLDVAGMSIPHDETGGDYYDFFRFDNGEVGAVVGDVTGHGIPAALLMASSRAFLRANLDGGADAGQVLTRANELLSRDIQTTGRSMTAFLCAVDPARRMIRWSRAGHDPAIVYLPGSGAFEELAGDSGLPLGVMDGMEYVEERRELPEGAVVFFGTDGVWETHGRDGELFGKDRVRAILRENADRSAGAIADVILSSVRAFAGDDGVEDDLTLIVLRLV</sequence>
<keyword evidence="5" id="KW-1185">Reference proteome</keyword>
<dbReference type="Pfam" id="PF00672">
    <property type="entry name" value="HAMP"/>
    <property type="match status" value="1"/>
</dbReference>
<dbReference type="InterPro" id="IPR001932">
    <property type="entry name" value="PPM-type_phosphatase-like_dom"/>
</dbReference>
<evidence type="ECO:0000313" key="5">
    <source>
        <dbReference type="Proteomes" id="UP000007845"/>
    </source>
</evidence>
<dbReference type="OrthoDB" id="343514at2"/>
<dbReference type="GO" id="GO:0016791">
    <property type="term" value="F:phosphatase activity"/>
    <property type="evidence" value="ECO:0007669"/>
    <property type="project" value="TreeGrafter"/>
</dbReference>
<organism evidence="4 5">
    <name type="scientific">Pseudodesulfovibrio mercurii</name>
    <dbReference type="NCBI Taxonomy" id="641491"/>
    <lineage>
        <taxon>Bacteria</taxon>
        <taxon>Pseudomonadati</taxon>
        <taxon>Thermodesulfobacteriota</taxon>
        <taxon>Desulfovibrionia</taxon>
        <taxon>Desulfovibrionales</taxon>
        <taxon>Desulfovibrionaceae</taxon>
    </lineage>
</organism>
<keyword evidence="2" id="KW-0472">Membrane</keyword>
<keyword evidence="2" id="KW-0812">Transmembrane</keyword>
<dbReference type="PROSITE" id="PS50885">
    <property type="entry name" value="HAMP"/>
    <property type="match status" value="1"/>
</dbReference>
<dbReference type="STRING" id="641491.DND132_2919"/>
<keyword evidence="1" id="KW-0378">Hydrolase</keyword>
<dbReference type="PANTHER" id="PTHR43156">
    <property type="entry name" value="STAGE II SPORULATION PROTEIN E-RELATED"/>
    <property type="match status" value="1"/>
</dbReference>
<proteinExistence type="predicted"/>
<dbReference type="Pfam" id="PF07228">
    <property type="entry name" value="SpoIIE"/>
    <property type="match status" value="1"/>
</dbReference>
<dbReference type="InterPro" id="IPR003660">
    <property type="entry name" value="HAMP_dom"/>
</dbReference>
<evidence type="ECO:0000313" key="4">
    <source>
        <dbReference type="EMBL" id="EGB16122.1"/>
    </source>
</evidence>
<dbReference type="Gene3D" id="3.60.40.10">
    <property type="entry name" value="PPM-type phosphatase domain"/>
    <property type="match status" value="1"/>
</dbReference>
<dbReference type="SMART" id="SM00331">
    <property type="entry name" value="PP2C_SIG"/>
    <property type="match status" value="1"/>
</dbReference>
<reference evidence="4 5" key="1">
    <citation type="journal article" date="2011" name="J. Bacteriol.">
        <title>Genome sequence of the mercury-methylating strain Desulfovibrio desulfuricans ND132.</title>
        <authorList>
            <person name="Brown S.D."/>
            <person name="Gilmour C.C."/>
            <person name="Kucken A.M."/>
            <person name="Wall J.D."/>
            <person name="Elias D.A."/>
            <person name="Brandt C.C."/>
            <person name="Podar M."/>
            <person name="Chertkov O."/>
            <person name="Held B."/>
            <person name="Bruce D.C."/>
            <person name="Detter J.C."/>
            <person name="Tapia R."/>
            <person name="Han C.S."/>
            <person name="Goodwin L.A."/>
            <person name="Cheng J.F."/>
            <person name="Pitluck S."/>
            <person name="Woyke T."/>
            <person name="Mikhailova N."/>
            <person name="Ivanova N.N."/>
            <person name="Han J."/>
            <person name="Lucas S."/>
            <person name="Lapidus A.L."/>
            <person name="Land M.L."/>
            <person name="Hauser L.J."/>
            <person name="Palumbo A.V."/>
        </authorList>
    </citation>
    <scope>NUCLEOTIDE SEQUENCE [LARGE SCALE GENOMIC DNA]</scope>
    <source>
        <strain evidence="4 5">ND132</strain>
    </source>
</reference>
<evidence type="ECO:0000256" key="2">
    <source>
        <dbReference type="SAM" id="Phobius"/>
    </source>
</evidence>
<protein>
    <submittedName>
        <fullName evidence="4">Protein serine/threonine phosphatase with extracellular sensor</fullName>
    </submittedName>
</protein>
<feature type="domain" description="HAMP" evidence="3">
    <location>
        <begin position="395"/>
        <end position="447"/>
    </location>
</feature>
<keyword evidence="2" id="KW-1133">Transmembrane helix</keyword>
<dbReference type="SMART" id="SM00304">
    <property type="entry name" value="HAMP"/>
    <property type="match status" value="1"/>
</dbReference>
<dbReference type="KEGG" id="ddn:DND132_2919"/>
<dbReference type="eggNOG" id="COG2208">
    <property type="taxonomic scope" value="Bacteria"/>
</dbReference>